<dbReference type="Proteomes" id="UP001500751">
    <property type="component" value="Unassembled WGS sequence"/>
</dbReference>
<keyword evidence="5 7" id="KW-0472">Membrane</keyword>
<keyword evidence="10" id="KW-1185">Reference proteome</keyword>
<keyword evidence="4 7" id="KW-1133">Transmembrane helix</keyword>
<comment type="subcellular location">
    <subcellularLocation>
        <location evidence="1">Cell membrane</location>
        <topology evidence="1">Multi-pass membrane protein</topology>
    </subcellularLocation>
</comment>
<evidence type="ECO:0000259" key="8">
    <source>
        <dbReference type="Pfam" id="PF09924"/>
    </source>
</evidence>
<sequence length="604" mass="65256">MADKRVREAAVPEDRLAVWPFAALVLAAAVTLFCYAATDSPPGWLTRTVIVIVGAVPSGGHAVHIGLALLLLARGLHVRRLMALYLTAAAVLWSALMSLLTWDQPWRLLPMAAFAFALWGARTRFSALPDPARVRTALHLFLGLAVVAFVVGGGGLFLQRGRLSESLTPVGLGRELFDGLTANPGPMTLEGRSWFIHGLSLLGGVTLLLVLACLLAPAPAPPPGTEAERERARRLVQHPDSDTLAPFALRHDKSYVFAPDGRAAIGYRVFLGTAVVGGDPFGAADAQEAAVEEFLALCRRRGWRPAVLGAREGLLPMWHEHGMRGIGIGDEVMLDVAGFSLEGRAIRNVRQAVRRTHKAGITTQVLRENALDAAEAEQLLAIHQRWLKGHAEHGFAMNLDAITSARHPDALLIIAHDAAGRAIGFQRYHPVGANRPSATPTALSLDVMPRDPTSPNGVNERLIIDLIDWAKARGIADISLNFAAFRPIMDAGSRRTPLERLAYRAIHLLDPWIMLESLYRFNAKFRPAWQPRSVLFRTWGEVGWLAAAALAMEFSLPLDRHRVAGAGDLARGRGNGTAQGPEHGSIGDQDSVGDAVGGAVRRRV</sequence>
<evidence type="ECO:0000256" key="6">
    <source>
        <dbReference type="SAM" id="MobiDB-lite"/>
    </source>
</evidence>
<evidence type="ECO:0000256" key="5">
    <source>
        <dbReference type="ARBA" id="ARBA00023136"/>
    </source>
</evidence>
<protein>
    <recommendedName>
        <fullName evidence="8">Phosphatidylglycerol lysyltransferase C-terminal domain-containing protein</fullName>
    </recommendedName>
</protein>
<comment type="caution">
    <text evidence="9">The sequence shown here is derived from an EMBL/GenBank/DDBJ whole genome shotgun (WGS) entry which is preliminary data.</text>
</comment>
<feature type="domain" description="Phosphatidylglycerol lysyltransferase C-terminal" evidence="8">
    <location>
        <begin position="234"/>
        <end position="535"/>
    </location>
</feature>
<dbReference type="SUPFAM" id="SSF55729">
    <property type="entry name" value="Acyl-CoA N-acyltransferases (Nat)"/>
    <property type="match status" value="1"/>
</dbReference>
<feature type="transmembrane region" description="Helical" evidence="7">
    <location>
        <begin position="83"/>
        <end position="102"/>
    </location>
</feature>
<dbReference type="InterPro" id="IPR016181">
    <property type="entry name" value="Acyl_CoA_acyltransferase"/>
</dbReference>
<dbReference type="EMBL" id="BAAAQN010000092">
    <property type="protein sequence ID" value="GAA2063573.1"/>
    <property type="molecule type" value="Genomic_DNA"/>
</dbReference>
<evidence type="ECO:0000313" key="9">
    <source>
        <dbReference type="EMBL" id="GAA2063573.1"/>
    </source>
</evidence>
<organism evidence="9 10">
    <name type="scientific">Catenulispora yoronensis</name>
    <dbReference type="NCBI Taxonomy" id="450799"/>
    <lineage>
        <taxon>Bacteria</taxon>
        <taxon>Bacillati</taxon>
        <taxon>Actinomycetota</taxon>
        <taxon>Actinomycetes</taxon>
        <taxon>Catenulisporales</taxon>
        <taxon>Catenulisporaceae</taxon>
        <taxon>Catenulispora</taxon>
    </lineage>
</organism>
<reference evidence="9 10" key="1">
    <citation type="journal article" date="2019" name="Int. J. Syst. Evol. Microbiol.">
        <title>The Global Catalogue of Microorganisms (GCM) 10K type strain sequencing project: providing services to taxonomists for standard genome sequencing and annotation.</title>
        <authorList>
            <consortium name="The Broad Institute Genomics Platform"/>
            <consortium name="The Broad Institute Genome Sequencing Center for Infectious Disease"/>
            <person name="Wu L."/>
            <person name="Ma J."/>
        </authorList>
    </citation>
    <scope>NUCLEOTIDE SEQUENCE [LARGE SCALE GENOMIC DNA]</scope>
    <source>
        <strain evidence="9 10">JCM 16014</strain>
    </source>
</reference>
<proteinExistence type="predicted"/>
<dbReference type="InterPro" id="IPR024320">
    <property type="entry name" value="LPG_synthase_C"/>
</dbReference>
<feature type="transmembrane region" description="Helical" evidence="7">
    <location>
        <begin position="194"/>
        <end position="216"/>
    </location>
</feature>
<evidence type="ECO:0000256" key="2">
    <source>
        <dbReference type="ARBA" id="ARBA00022475"/>
    </source>
</evidence>
<evidence type="ECO:0000256" key="7">
    <source>
        <dbReference type="SAM" id="Phobius"/>
    </source>
</evidence>
<evidence type="ECO:0000256" key="3">
    <source>
        <dbReference type="ARBA" id="ARBA00022692"/>
    </source>
</evidence>
<dbReference type="RefSeq" id="WP_344671774.1">
    <property type="nucleotide sequence ID" value="NZ_BAAAQN010000092.1"/>
</dbReference>
<dbReference type="Pfam" id="PF09924">
    <property type="entry name" value="LPG_synthase_C"/>
    <property type="match status" value="1"/>
</dbReference>
<keyword evidence="2" id="KW-1003">Cell membrane</keyword>
<feature type="region of interest" description="Disordered" evidence="6">
    <location>
        <begin position="570"/>
        <end position="597"/>
    </location>
</feature>
<evidence type="ECO:0000256" key="1">
    <source>
        <dbReference type="ARBA" id="ARBA00004651"/>
    </source>
</evidence>
<evidence type="ECO:0000256" key="4">
    <source>
        <dbReference type="ARBA" id="ARBA00022989"/>
    </source>
</evidence>
<name>A0ABN2VIU5_9ACTN</name>
<feature type="transmembrane region" description="Helical" evidence="7">
    <location>
        <begin position="44"/>
        <end position="71"/>
    </location>
</feature>
<dbReference type="PANTHER" id="PTHR34697:SF2">
    <property type="entry name" value="PHOSPHATIDYLGLYCEROL LYSYLTRANSFERASE"/>
    <property type="match status" value="1"/>
</dbReference>
<keyword evidence="3 7" id="KW-0812">Transmembrane</keyword>
<accession>A0ABN2VIU5</accession>
<gene>
    <name evidence="9" type="ORF">GCM10009839_88600</name>
</gene>
<feature type="transmembrane region" description="Helical" evidence="7">
    <location>
        <begin position="137"/>
        <end position="158"/>
    </location>
</feature>
<dbReference type="InterPro" id="IPR051211">
    <property type="entry name" value="PG_lysyltransferase"/>
</dbReference>
<dbReference type="PANTHER" id="PTHR34697">
    <property type="entry name" value="PHOSPHATIDYLGLYCEROL LYSYLTRANSFERASE"/>
    <property type="match status" value="1"/>
</dbReference>
<evidence type="ECO:0000313" key="10">
    <source>
        <dbReference type="Proteomes" id="UP001500751"/>
    </source>
</evidence>
<feature type="transmembrane region" description="Helical" evidence="7">
    <location>
        <begin position="16"/>
        <end position="38"/>
    </location>
</feature>